<dbReference type="GeneID" id="66067859"/>
<feature type="compositionally biased region" description="Polar residues" evidence="1">
    <location>
        <begin position="185"/>
        <end position="201"/>
    </location>
</feature>
<proteinExistence type="predicted"/>
<evidence type="ECO:0000313" key="2">
    <source>
        <dbReference type="EMBL" id="QUC22841.1"/>
    </source>
</evidence>
<dbReference type="AlphaFoldDB" id="A0A8E5HWH8"/>
<gene>
    <name evidence="2" type="ORF">UV8b_07082</name>
</gene>
<feature type="region of interest" description="Disordered" evidence="1">
    <location>
        <begin position="181"/>
        <end position="201"/>
    </location>
</feature>
<evidence type="ECO:0000256" key="1">
    <source>
        <dbReference type="SAM" id="MobiDB-lite"/>
    </source>
</evidence>
<evidence type="ECO:0008006" key="4">
    <source>
        <dbReference type="Google" id="ProtNLM"/>
    </source>
</evidence>
<dbReference type="EMBL" id="CP072757">
    <property type="protein sequence ID" value="QUC22841.1"/>
    <property type="molecule type" value="Genomic_DNA"/>
</dbReference>
<feature type="region of interest" description="Disordered" evidence="1">
    <location>
        <begin position="371"/>
        <end position="392"/>
    </location>
</feature>
<accession>A0A8E5HWH8</accession>
<dbReference type="Proteomes" id="UP000027002">
    <property type="component" value="Chromosome 5"/>
</dbReference>
<protein>
    <recommendedName>
        <fullName evidence="4">Thymidylate kinase</fullName>
    </recommendedName>
</protein>
<feature type="region of interest" description="Disordered" evidence="1">
    <location>
        <begin position="234"/>
        <end position="279"/>
    </location>
</feature>
<feature type="compositionally biased region" description="Low complexity" evidence="1">
    <location>
        <begin position="267"/>
        <end position="276"/>
    </location>
</feature>
<name>A0A8E5HWH8_USTVR</name>
<feature type="region of interest" description="Disordered" evidence="1">
    <location>
        <begin position="122"/>
        <end position="147"/>
    </location>
</feature>
<evidence type="ECO:0000313" key="3">
    <source>
        <dbReference type="Proteomes" id="UP000027002"/>
    </source>
</evidence>
<dbReference type="KEGG" id="uvi:66067859"/>
<feature type="compositionally biased region" description="Basic and acidic residues" evidence="1">
    <location>
        <begin position="379"/>
        <end position="392"/>
    </location>
</feature>
<keyword evidence="3" id="KW-1185">Reference proteome</keyword>
<dbReference type="OrthoDB" id="425602at2759"/>
<dbReference type="RefSeq" id="XP_043000514.1">
    <property type="nucleotide sequence ID" value="XM_043144579.1"/>
</dbReference>
<feature type="region of interest" description="Disordered" evidence="1">
    <location>
        <begin position="27"/>
        <end position="49"/>
    </location>
</feature>
<organism evidence="2 3">
    <name type="scientific">Ustilaginoidea virens</name>
    <name type="common">Rice false smut fungus</name>
    <name type="synonym">Villosiclava virens</name>
    <dbReference type="NCBI Taxonomy" id="1159556"/>
    <lineage>
        <taxon>Eukaryota</taxon>
        <taxon>Fungi</taxon>
        <taxon>Dikarya</taxon>
        <taxon>Ascomycota</taxon>
        <taxon>Pezizomycotina</taxon>
        <taxon>Sordariomycetes</taxon>
        <taxon>Hypocreomycetidae</taxon>
        <taxon>Hypocreales</taxon>
        <taxon>Clavicipitaceae</taxon>
        <taxon>Ustilaginoidea</taxon>
    </lineage>
</organism>
<reference evidence="2" key="1">
    <citation type="submission" date="2020-03" db="EMBL/GenBank/DDBJ databases">
        <title>A mixture of massive structural variations and highly conserved coding sequences in Ustilaginoidea virens genome.</title>
        <authorList>
            <person name="Zhang K."/>
            <person name="Zhao Z."/>
            <person name="Zhang Z."/>
            <person name="Li Y."/>
            <person name="Hsiang T."/>
            <person name="Sun W."/>
        </authorList>
    </citation>
    <scope>NUCLEOTIDE SEQUENCE</scope>
    <source>
        <strain evidence="2">UV-8b</strain>
    </source>
</reference>
<sequence>MAAISRQPFAPLDGARLQTLTSLKNRQNAITPPSNTKRKAGILDPEDDSENIDPLMFAKRIKGLSGTTLKDVSKKPSSFVLRQDTLTPSALVSPAKASTAPRRTLQPKSPFAKLNTTLVKSCSVPAPAGRSPTRGKRPGILSNRQRTARPFARVDSPLFSLDSSAAPFSLDAALKGTIASYGSRPRSNALSQGSTSPSSFSKPDIKAGWFFDIHEDSPEQEMTNLLQHSTCILDISSDEESEQKARRETEEGRDKENIPPCDHISQASTRRSSRAAASHDIEEKRVALGEMNTADFYADGCDETSLIIIYGDEDQVHPEPDEDAHNVQGVDFAAAPGLESIDSLKEIDQLMSKTESLSQAAVLQPLEGTGETFDLWESDSAKDEKEPVAANS</sequence>
<feature type="compositionally biased region" description="Basic and acidic residues" evidence="1">
    <location>
        <begin position="242"/>
        <end position="257"/>
    </location>
</feature>